<dbReference type="Proteomes" id="UP000237271">
    <property type="component" value="Unassembled WGS sequence"/>
</dbReference>
<evidence type="ECO:0000259" key="1">
    <source>
        <dbReference type="PROSITE" id="PS50994"/>
    </source>
</evidence>
<evidence type="ECO:0000313" key="3">
    <source>
        <dbReference type="Proteomes" id="UP000237271"/>
    </source>
</evidence>
<dbReference type="InterPro" id="IPR012337">
    <property type="entry name" value="RNaseH-like_sf"/>
</dbReference>
<name>A0A2P4XN37_9STRA</name>
<dbReference type="GO" id="GO:0003676">
    <property type="term" value="F:nucleic acid binding"/>
    <property type="evidence" value="ECO:0007669"/>
    <property type="project" value="InterPro"/>
</dbReference>
<proteinExistence type="predicted"/>
<dbReference type="InterPro" id="IPR050951">
    <property type="entry name" value="Retrovirus_Pol_polyprotein"/>
</dbReference>
<dbReference type="SUPFAM" id="SSF53098">
    <property type="entry name" value="Ribonuclease H-like"/>
    <property type="match status" value="1"/>
</dbReference>
<accession>A0A2P4XN37</accession>
<feature type="domain" description="Integrase catalytic" evidence="1">
    <location>
        <begin position="52"/>
        <end position="165"/>
    </location>
</feature>
<dbReference type="EMBL" id="NCKW01009497">
    <property type="protein sequence ID" value="POM66963.1"/>
    <property type="molecule type" value="Genomic_DNA"/>
</dbReference>
<dbReference type="InterPro" id="IPR001584">
    <property type="entry name" value="Integrase_cat-core"/>
</dbReference>
<dbReference type="PROSITE" id="PS50994">
    <property type="entry name" value="INTEGRASE"/>
    <property type="match status" value="1"/>
</dbReference>
<dbReference type="PANTHER" id="PTHR37984">
    <property type="entry name" value="PROTEIN CBG26694"/>
    <property type="match status" value="1"/>
</dbReference>
<dbReference type="PANTHER" id="PTHR37984:SF5">
    <property type="entry name" value="PROTEIN NYNRIN-LIKE"/>
    <property type="match status" value="1"/>
</dbReference>
<dbReference type="OrthoDB" id="2273864at2759"/>
<protein>
    <submittedName>
        <fullName evidence="2">Pol protein</fullName>
    </submittedName>
</protein>
<dbReference type="Gene3D" id="3.30.420.10">
    <property type="entry name" value="Ribonuclease H-like superfamily/Ribonuclease H"/>
    <property type="match status" value="1"/>
</dbReference>
<reference evidence="2 3" key="1">
    <citation type="journal article" date="2017" name="Genome Biol. Evol.">
        <title>Phytophthora megakarya and P. palmivora, closely related causal agents of cacao black pod rot, underwent increases in genome sizes and gene numbers by different mechanisms.</title>
        <authorList>
            <person name="Ali S.S."/>
            <person name="Shao J."/>
            <person name="Lary D.J."/>
            <person name="Kronmiller B."/>
            <person name="Shen D."/>
            <person name="Strem M.D."/>
            <person name="Amoako-Attah I."/>
            <person name="Akrofi A.Y."/>
            <person name="Begoude B.A."/>
            <person name="Ten Hoopen G.M."/>
            <person name="Coulibaly K."/>
            <person name="Kebe B.I."/>
            <person name="Melnick R.L."/>
            <person name="Guiltinan M.J."/>
            <person name="Tyler B.M."/>
            <person name="Meinhardt L.W."/>
            <person name="Bailey B.A."/>
        </authorList>
    </citation>
    <scope>NUCLEOTIDE SEQUENCE [LARGE SCALE GENOMIC DNA]</scope>
    <source>
        <strain evidence="3">sbr112.9</strain>
    </source>
</reference>
<dbReference type="AlphaFoldDB" id="A0A2P4XN37"/>
<organism evidence="2 3">
    <name type="scientific">Phytophthora palmivora</name>
    <dbReference type="NCBI Taxonomy" id="4796"/>
    <lineage>
        <taxon>Eukaryota</taxon>
        <taxon>Sar</taxon>
        <taxon>Stramenopiles</taxon>
        <taxon>Oomycota</taxon>
        <taxon>Peronosporomycetes</taxon>
        <taxon>Peronosporales</taxon>
        <taxon>Peronosporaceae</taxon>
        <taxon>Phytophthora</taxon>
    </lineage>
</organism>
<dbReference type="GO" id="GO:0015074">
    <property type="term" value="P:DNA integration"/>
    <property type="evidence" value="ECO:0007669"/>
    <property type="project" value="InterPro"/>
</dbReference>
<keyword evidence="3" id="KW-1185">Reference proteome</keyword>
<gene>
    <name evidence="2" type="ORF">PHPALM_17096</name>
</gene>
<comment type="caution">
    <text evidence="2">The sequence shown here is derived from an EMBL/GenBank/DDBJ whole genome shotgun (WGS) entry which is preliminary data.</text>
</comment>
<sequence length="229" mass="25422">MSEGEAFGPRLDSTTEPSCVSGLLEVDEPRLRLQPASRRKMAHLAPVRDKVTGKQTAQLFLDSVFHYHGLPEAIVSDRDPRFTGALWDTLFQLLGTKLTMSTADHAQTDGQTERVNRVLEDTLRSICAEAPRSWSDQLPMIEFALNNAVHASTGFTPFYLKRATTSPGAVNLAGRHRGLHQQTKEYSDKNGRGNLSVFMVGDLVVLDAKKLPLRLVSPVESSKLKHRFI</sequence>
<dbReference type="InterPro" id="IPR036397">
    <property type="entry name" value="RNaseH_sf"/>
</dbReference>
<evidence type="ECO:0000313" key="2">
    <source>
        <dbReference type="EMBL" id="POM66963.1"/>
    </source>
</evidence>